<sequence>MAVTKITEISVCLAKLYFAVLLEHVRTELGKAEADRDITIRYGELVRRTKEKYPDAPYIEAAIPVNIGKRLLVVEMICQRLSLPNLACLAVNGQGRPGEGYTGDWEADKAAILAFDWDAASADVHHAFELETAAARKRARTERRRKLPESEARDLYWEAYKADRASYDGKVDLEGKEAMIKLLMRGFPIEEAFNEVVEQE</sequence>
<keyword evidence="2" id="KW-1185">Reference proteome</keyword>
<evidence type="ECO:0000313" key="2">
    <source>
        <dbReference type="Proteomes" id="UP000622890"/>
    </source>
</evidence>
<comment type="caution">
    <text evidence="1">The sequence shown here is derived from an EMBL/GenBank/DDBJ whole genome shotgun (WGS) entry which is preliminary data.</text>
</comment>
<organism evidence="1 2">
    <name type="scientific">Noviherbaspirillum pedocola</name>
    <dbReference type="NCBI Taxonomy" id="2801341"/>
    <lineage>
        <taxon>Bacteria</taxon>
        <taxon>Pseudomonadati</taxon>
        <taxon>Pseudomonadota</taxon>
        <taxon>Betaproteobacteria</taxon>
        <taxon>Burkholderiales</taxon>
        <taxon>Oxalobacteraceae</taxon>
        <taxon>Noviherbaspirillum</taxon>
    </lineage>
</organism>
<dbReference type="RefSeq" id="WP_200592013.1">
    <property type="nucleotide sequence ID" value="NZ_JAEPBG010000004.1"/>
</dbReference>
<proteinExistence type="predicted"/>
<accession>A0A934W6K8</accession>
<dbReference type="EMBL" id="JAEPBG010000004">
    <property type="protein sequence ID" value="MBK4735235.1"/>
    <property type="molecule type" value="Genomic_DNA"/>
</dbReference>
<dbReference type="AlphaFoldDB" id="A0A934W6K8"/>
<gene>
    <name evidence="1" type="ORF">JJB74_11485</name>
</gene>
<dbReference type="Proteomes" id="UP000622890">
    <property type="component" value="Unassembled WGS sequence"/>
</dbReference>
<name>A0A934W6K8_9BURK</name>
<protein>
    <submittedName>
        <fullName evidence="1">Uncharacterized protein</fullName>
    </submittedName>
</protein>
<evidence type="ECO:0000313" key="1">
    <source>
        <dbReference type="EMBL" id="MBK4735235.1"/>
    </source>
</evidence>
<reference evidence="1" key="1">
    <citation type="submission" date="2021-01" db="EMBL/GenBank/DDBJ databases">
        <title>Genome sequence of strain Noviherbaspirillum sp. DKR-6.</title>
        <authorList>
            <person name="Chaudhary D.K."/>
        </authorList>
    </citation>
    <scope>NUCLEOTIDE SEQUENCE</scope>
    <source>
        <strain evidence="1">DKR-6</strain>
    </source>
</reference>